<dbReference type="GO" id="GO:0016787">
    <property type="term" value="F:hydrolase activity"/>
    <property type="evidence" value="ECO:0007669"/>
    <property type="project" value="UniProtKB-KW"/>
</dbReference>
<name>A0AAX4HPY3_9BACT</name>
<dbReference type="InterPro" id="IPR008585">
    <property type="entry name" value="Gamma_PGA_hydro"/>
</dbReference>
<evidence type="ECO:0000313" key="2">
    <source>
        <dbReference type="EMBL" id="WPU65034.1"/>
    </source>
</evidence>
<accession>A0AAX4HPY3</accession>
<sequence>MLKFIIFTTLLSSLTFAQIQTKPGSQDHYKNFSELAAKNVEGEDYVIELKNRNSKILVMAFHGGYIESGSTELASAITSESFNFYTFKGLRVGEMDESSFTSSTLHLTSTNFDEPQLMELTSKADFCLGLHGFGGQEADFCVGGGNADERKELVKALTKAYPDYKSCELCCNPFNGTAKKNPVNRCKLQGIQVEMSPRVRKSILRDQTFLKSLSNVFKEYLDTL</sequence>
<dbReference type="EMBL" id="CP139487">
    <property type="protein sequence ID" value="WPU65034.1"/>
    <property type="molecule type" value="Genomic_DNA"/>
</dbReference>
<keyword evidence="3" id="KW-1185">Reference proteome</keyword>
<gene>
    <name evidence="2" type="ORF">SOO65_20265</name>
</gene>
<keyword evidence="2" id="KW-0378">Hydrolase</keyword>
<evidence type="ECO:0000313" key="3">
    <source>
        <dbReference type="Proteomes" id="UP001324634"/>
    </source>
</evidence>
<protein>
    <submittedName>
        <fullName evidence="2">Poly-gamma-glutamate hydrolase family protein</fullName>
    </submittedName>
</protein>
<feature type="signal peptide" evidence="1">
    <location>
        <begin position="1"/>
        <end position="17"/>
    </location>
</feature>
<dbReference type="Gene3D" id="3.40.630.100">
    <property type="entry name" value="Poly-gamma-glutamate hydrolase, zinc-binding motif"/>
    <property type="match status" value="1"/>
</dbReference>
<dbReference type="Proteomes" id="UP001324634">
    <property type="component" value="Chromosome"/>
</dbReference>
<organism evidence="2 3">
    <name type="scientific">Peredibacter starrii</name>
    <dbReference type="NCBI Taxonomy" id="28202"/>
    <lineage>
        <taxon>Bacteria</taxon>
        <taxon>Pseudomonadati</taxon>
        <taxon>Bdellovibrionota</taxon>
        <taxon>Bacteriovoracia</taxon>
        <taxon>Bacteriovoracales</taxon>
        <taxon>Bacteriovoracaceae</taxon>
        <taxon>Peredibacter</taxon>
    </lineage>
</organism>
<reference evidence="2 3" key="1">
    <citation type="submission" date="2023-11" db="EMBL/GenBank/DDBJ databases">
        <title>Peredibacter starrii A3.12.</title>
        <authorList>
            <person name="Mitchell R.J."/>
        </authorList>
    </citation>
    <scope>NUCLEOTIDE SEQUENCE [LARGE SCALE GENOMIC DNA]</scope>
    <source>
        <strain evidence="2 3">A3.12</strain>
    </source>
</reference>
<evidence type="ECO:0000256" key="1">
    <source>
        <dbReference type="SAM" id="SignalP"/>
    </source>
</evidence>
<dbReference type="Pfam" id="PF05908">
    <property type="entry name" value="Gamma_PGA_hydro"/>
    <property type="match status" value="1"/>
</dbReference>
<feature type="chain" id="PRO_5043444341" evidence="1">
    <location>
        <begin position="18"/>
        <end position="224"/>
    </location>
</feature>
<dbReference type="InterPro" id="IPR038128">
    <property type="entry name" value="Gamma_PGA_hydro_sf"/>
</dbReference>
<proteinExistence type="predicted"/>
<dbReference type="KEGG" id="psti:SOO65_20265"/>
<dbReference type="RefSeq" id="WP_321394962.1">
    <property type="nucleotide sequence ID" value="NZ_CP139487.1"/>
</dbReference>
<keyword evidence="1" id="KW-0732">Signal</keyword>
<dbReference type="AlphaFoldDB" id="A0AAX4HPY3"/>